<sequence>MEPRTTEIAKMGDKKYFVLMKGGKDTSQVFASKQPRGAALKAASRGETDISLRERGTKRVHVFSGWREQVAKPAGGPAWLPAKVWKANVKKQRVDHL</sequence>
<evidence type="ECO:0000256" key="1">
    <source>
        <dbReference type="ARBA" id="ARBA00002562"/>
    </source>
</evidence>
<organism evidence="3">
    <name type="scientific">uncultured marine group II/III euryarchaeote KM3_05_H10</name>
    <dbReference type="NCBI Taxonomy" id="1457839"/>
    <lineage>
        <taxon>Archaea</taxon>
        <taxon>Methanobacteriati</taxon>
        <taxon>Methanobacteriota</taxon>
        <taxon>environmental samples</taxon>
    </lineage>
</organism>
<dbReference type="SUPFAM" id="SSF102875">
    <property type="entry name" value="Chromosomal protein MC1"/>
    <property type="match status" value="1"/>
</dbReference>
<protein>
    <submittedName>
        <fullName evidence="3">Chromosomal protein MC1</fullName>
    </submittedName>
</protein>
<proteinExistence type="predicted"/>
<dbReference type="Gene3D" id="3.10.470.10">
    <property type="entry name" value="Chromosomal protein MC1"/>
    <property type="match status" value="1"/>
</dbReference>
<accession>A0A075G374</accession>
<dbReference type="Pfam" id="PF05854">
    <property type="entry name" value="MC1"/>
    <property type="match status" value="1"/>
</dbReference>
<dbReference type="GO" id="GO:0042262">
    <property type="term" value="P:DNA protection"/>
    <property type="evidence" value="ECO:0007669"/>
    <property type="project" value="InterPro"/>
</dbReference>
<dbReference type="EMBL" id="KF900537">
    <property type="protein sequence ID" value="AIE98500.1"/>
    <property type="molecule type" value="Genomic_DNA"/>
</dbReference>
<comment type="function">
    <text evidence="1">Protects DNA against thermal denaturation and modulates transcription.</text>
</comment>
<reference evidence="3" key="1">
    <citation type="journal article" date="2014" name="Genome Biol. Evol.">
        <title>Pangenome evidence for extensive interdomain horizontal transfer affecting lineage core and shell genes in uncultured planktonic thaumarchaeota and euryarchaeota.</title>
        <authorList>
            <person name="Deschamps P."/>
            <person name="Zivanovic Y."/>
            <person name="Moreira D."/>
            <person name="Rodriguez-Valera F."/>
            <person name="Lopez-Garcia P."/>
        </authorList>
    </citation>
    <scope>NUCLEOTIDE SEQUENCE</scope>
</reference>
<evidence type="ECO:0000313" key="3">
    <source>
        <dbReference type="EMBL" id="AIE98500.1"/>
    </source>
</evidence>
<keyword evidence="2" id="KW-0238">DNA-binding</keyword>
<evidence type="ECO:0000256" key="2">
    <source>
        <dbReference type="ARBA" id="ARBA00023125"/>
    </source>
</evidence>
<dbReference type="InterPro" id="IPR008674">
    <property type="entry name" value="MC1"/>
</dbReference>
<name>A0A075G374_9EURY</name>
<dbReference type="AlphaFoldDB" id="A0A075G374"/>
<dbReference type="InterPro" id="IPR036620">
    <property type="entry name" value="MC1_sf"/>
</dbReference>